<accession>A0A9P3CB65</accession>
<dbReference type="InterPro" id="IPR037504">
    <property type="entry name" value="PSI_induc_2"/>
</dbReference>
<gene>
    <name evidence="3" type="ORF">CKM354_000338800</name>
</gene>
<keyword evidence="4" id="KW-1185">Reference proteome</keyword>
<reference evidence="3 4" key="1">
    <citation type="submission" date="2021-01" db="EMBL/GenBank/DDBJ databases">
        <title>Cercospora kikuchii MAFF 305040 whole genome shotgun sequence.</title>
        <authorList>
            <person name="Kashiwa T."/>
            <person name="Suzuki T."/>
        </authorList>
    </citation>
    <scope>NUCLEOTIDE SEQUENCE [LARGE SCALE GENOMIC DNA]</scope>
    <source>
        <strain evidence="3 4">MAFF 305040</strain>
    </source>
</reference>
<evidence type="ECO:0008006" key="5">
    <source>
        <dbReference type="Google" id="ProtNLM"/>
    </source>
</evidence>
<sequence length="421" mass="45970">MDVQARDIADSVASVKNTLSSWDGCMSKAYCKWPVIIGIVVGGLIVLSIVLCIARCLCCGVECCCACCSCFNRCCPSPRGRRERGYEQAPPTPYQNQYQPHPPMHNPYFASGGAGYRGNPSFAQTATFESSSQKVHEDSLPEMPSWKNASSRRVEHYDDDVELEKMEKPEPRVVTSPVKTQAQTERLLNQNPRHNTGQESLSTSTLAGYRGQEVGSTASLGYEGGIQGQSRPHDFVSTGAMGAMSASHANMHAQPYHDYDQQRQQTRSPYSSQRGAAGYYPDARAYEDSPYGAQNSYNNVSEPFQASGYDRNPTAPAAYQSPLHTERQASPVSYPPQANNYYSPAQAQAPGYSQSYTSPTNEYHPGTQAQTASYAQPKLYETNTAPPSYRSEVASPTSPPDALTPGGGIGRKPVHGNWREV</sequence>
<dbReference type="OrthoDB" id="5401332at2759"/>
<dbReference type="EMBL" id="BOLY01000002">
    <property type="protein sequence ID" value="GIZ40032.1"/>
    <property type="molecule type" value="Genomic_DNA"/>
</dbReference>
<proteinExistence type="predicted"/>
<organism evidence="3 4">
    <name type="scientific">Cercospora kikuchii</name>
    <dbReference type="NCBI Taxonomy" id="84275"/>
    <lineage>
        <taxon>Eukaryota</taxon>
        <taxon>Fungi</taxon>
        <taxon>Dikarya</taxon>
        <taxon>Ascomycota</taxon>
        <taxon>Pezizomycotina</taxon>
        <taxon>Dothideomycetes</taxon>
        <taxon>Dothideomycetidae</taxon>
        <taxon>Mycosphaerellales</taxon>
        <taxon>Mycosphaerellaceae</taxon>
        <taxon>Cercospora</taxon>
    </lineage>
</organism>
<dbReference type="GeneID" id="68288963"/>
<dbReference type="Proteomes" id="UP000825890">
    <property type="component" value="Unassembled WGS sequence"/>
</dbReference>
<keyword evidence="2" id="KW-1133">Transmembrane helix</keyword>
<evidence type="ECO:0000313" key="4">
    <source>
        <dbReference type="Proteomes" id="UP000825890"/>
    </source>
</evidence>
<feature type="region of interest" description="Disordered" evidence="1">
    <location>
        <begin position="127"/>
        <end position="153"/>
    </location>
</feature>
<name>A0A9P3CB65_9PEZI</name>
<dbReference type="PANTHER" id="PTHR40018:SF1">
    <property type="entry name" value="[PSI+] INDUCTION PROTEIN 2"/>
    <property type="match status" value="1"/>
</dbReference>
<evidence type="ECO:0000313" key="3">
    <source>
        <dbReference type="EMBL" id="GIZ40032.1"/>
    </source>
</evidence>
<dbReference type="RefSeq" id="XP_044654519.1">
    <property type="nucleotide sequence ID" value="XM_044798584.1"/>
</dbReference>
<feature type="region of interest" description="Disordered" evidence="1">
    <location>
        <begin position="258"/>
        <end position="277"/>
    </location>
</feature>
<feature type="compositionally biased region" description="Polar residues" evidence="1">
    <location>
        <begin position="292"/>
        <end position="304"/>
    </location>
</feature>
<evidence type="ECO:0000256" key="2">
    <source>
        <dbReference type="SAM" id="Phobius"/>
    </source>
</evidence>
<feature type="compositionally biased region" description="Polar residues" evidence="1">
    <location>
        <begin position="262"/>
        <end position="274"/>
    </location>
</feature>
<dbReference type="AlphaFoldDB" id="A0A9P3CB65"/>
<evidence type="ECO:0000256" key="1">
    <source>
        <dbReference type="SAM" id="MobiDB-lite"/>
    </source>
</evidence>
<feature type="region of interest" description="Disordered" evidence="1">
    <location>
        <begin position="282"/>
        <end position="421"/>
    </location>
</feature>
<protein>
    <recommendedName>
        <fullName evidence="5">Fibroin-3 related protein</fullName>
    </recommendedName>
</protein>
<comment type="caution">
    <text evidence="3">The sequence shown here is derived from an EMBL/GenBank/DDBJ whole genome shotgun (WGS) entry which is preliminary data.</text>
</comment>
<dbReference type="PANTHER" id="PTHR40018">
    <property type="entry name" value="[PSI+] INDUCTION PROTEIN 2"/>
    <property type="match status" value="1"/>
</dbReference>
<feature type="transmembrane region" description="Helical" evidence="2">
    <location>
        <begin position="35"/>
        <end position="57"/>
    </location>
</feature>
<feature type="compositionally biased region" description="Polar residues" evidence="1">
    <location>
        <begin position="328"/>
        <end position="374"/>
    </location>
</feature>
<dbReference type="GO" id="GO:0005935">
    <property type="term" value="C:cellular bud neck"/>
    <property type="evidence" value="ECO:0007669"/>
    <property type="project" value="TreeGrafter"/>
</dbReference>
<dbReference type="GO" id="GO:0005886">
    <property type="term" value="C:plasma membrane"/>
    <property type="evidence" value="ECO:0007669"/>
    <property type="project" value="TreeGrafter"/>
</dbReference>
<keyword evidence="2" id="KW-0472">Membrane</keyword>
<keyword evidence="2" id="KW-0812">Transmembrane</keyword>